<reference evidence="2" key="1">
    <citation type="submission" date="2016-10" db="EMBL/GenBank/DDBJ databases">
        <authorList>
            <person name="Benchimol M."/>
            <person name="Almeida L.G."/>
            <person name="Vasconcelos A.T."/>
            <person name="Perreira-Neves A."/>
            <person name="Rosa I.A."/>
            <person name="Tasca T."/>
            <person name="Bogo M.R."/>
            <person name="de Souza W."/>
        </authorList>
    </citation>
    <scope>NUCLEOTIDE SEQUENCE [LARGE SCALE GENOMIC DNA]</scope>
    <source>
        <strain evidence="2">K</strain>
    </source>
</reference>
<feature type="region of interest" description="Disordered" evidence="1">
    <location>
        <begin position="34"/>
        <end position="59"/>
    </location>
</feature>
<dbReference type="RefSeq" id="XP_068368890.1">
    <property type="nucleotide sequence ID" value="XM_068514252.1"/>
</dbReference>
<dbReference type="OrthoDB" id="10515900at2759"/>
<dbReference type="EMBL" id="MLAK01000189">
    <property type="protein sequence ID" value="OHT15754.1"/>
    <property type="molecule type" value="Genomic_DNA"/>
</dbReference>
<dbReference type="GeneID" id="94848956"/>
<evidence type="ECO:0000256" key="1">
    <source>
        <dbReference type="SAM" id="MobiDB-lite"/>
    </source>
</evidence>
<organism evidence="2 3">
    <name type="scientific">Tritrichomonas foetus</name>
    <dbReference type="NCBI Taxonomy" id="1144522"/>
    <lineage>
        <taxon>Eukaryota</taxon>
        <taxon>Metamonada</taxon>
        <taxon>Parabasalia</taxon>
        <taxon>Tritrichomonadida</taxon>
        <taxon>Tritrichomonadidae</taxon>
        <taxon>Tritrichomonas</taxon>
    </lineage>
</organism>
<keyword evidence="3" id="KW-1185">Reference proteome</keyword>
<evidence type="ECO:0000313" key="3">
    <source>
        <dbReference type="Proteomes" id="UP000179807"/>
    </source>
</evidence>
<dbReference type="VEuPathDB" id="TrichDB:TRFO_42313"/>
<comment type="caution">
    <text evidence="2">The sequence shown here is derived from an EMBL/GenBank/DDBJ whole genome shotgun (WGS) entry which is preliminary data.</text>
</comment>
<proteinExistence type="predicted"/>
<accession>A0A1J4KX49</accession>
<sequence length="165" mass="18532">MGCGHSNSENRQALHQQFIDIELLNKPRTLTESNGYSTNFNTNNNFNNSSRESSASASKASQFSPFQTQLIEHTTLSVLAAPELESSRQQKFTECFSHIDASTFQNLPIMSMSHVGAQSLDMNVLPSQQLEDYFRFLDQVITTVVKPLDQMKIEDRTPLSLLLDA</sequence>
<evidence type="ECO:0000313" key="2">
    <source>
        <dbReference type="EMBL" id="OHT15754.1"/>
    </source>
</evidence>
<dbReference type="Proteomes" id="UP000179807">
    <property type="component" value="Unassembled WGS sequence"/>
</dbReference>
<gene>
    <name evidence="2" type="ORF">TRFO_42313</name>
</gene>
<name>A0A1J4KX49_9EUKA</name>
<dbReference type="AlphaFoldDB" id="A0A1J4KX49"/>
<protein>
    <submittedName>
        <fullName evidence="2">Uncharacterized protein</fullName>
    </submittedName>
</protein>